<accession>A0A2H5BGI9</accession>
<proteinExistence type="predicted"/>
<dbReference type="EMBL" id="MG649966">
    <property type="protein sequence ID" value="AUG85105.1"/>
    <property type="molecule type" value="Genomic_DNA"/>
</dbReference>
<sequence length="76" mass="8864">MNEVELKVRQDLIDSELKSISDSTKVLMSRKRKLESEKARLQAIQQTACDHPREARDFVMVNNEPEYFCTLCGKDF</sequence>
<dbReference type="Proteomes" id="UP000240819">
    <property type="component" value="Segment"/>
</dbReference>
<organism evidence="1 2">
    <name type="scientific">Vibrio phage Ceto</name>
    <dbReference type="NCBI Taxonomy" id="2570300"/>
    <lineage>
        <taxon>Viruses</taxon>
        <taxon>Duplodnaviria</taxon>
        <taxon>Heunggongvirae</taxon>
        <taxon>Uroviricota</taxon>
        <taxon>Caudoviricetes</taxon>
        <taxon>Demerecviridae</taxon>
        <taxon>Ermolyevavirinae</taxon>
        <taxon>Cetovirus</taxon>
        <taxon>Cetovirus ceto</taxon>
    </lineage>
</organism>
<evidence type="ECO:0000313" key="1">
    <source>
        <dbReference type="EMBL" id="AUG85105.1"/>
    </source>
</evidence>
<reference evidence="1 2" key="1">
    <citation type="submission" date="2017-12" db="EMBL/GenBank/DDBJ databases">
        <authorList>
            <person name="Lestochi C.V."/>
            <person name="Miller K.C."/>
            <person name="Miller J.S."/>
            <person name="Stanton M.L."/>
            <person name="Broussard G.W."/>
        </authorList>
    </citation>
    <scope>NUCLEOTIDE SEQUENCE [LARGE SCALE GENOMIC DNA]</scope>
</reference>
<gene>
    <name evidence="1" type="ORF">CETO_113</name>
</gene>
<evidence type="ECO:0000313" key="2">
    <source>
        <dbReference type="Proteomes" id="UP000240819"/>
    </source>
</evidence>
<protein>
    <submittedName>
        <fullName evidence="1">Uncharacterized protein</fullName>
    </submittedName>
</protein>
<keyword evidence="2" id="KW-1185">Reference proteome</keyword>
<name>A0A2H5BGI9_9CAUD</name>